<feature type="region of interest" description="Disordered" evidence="8">
    <location>
        <begin position="462"/>
        <end position="519"/>
    </location>
</feature>
<proteinExistence type="predicted"/>
<dbReference type="Proteomes" id="UP000799764">
    <property type="component" value="Unassembled WGS sequence"/>
</dbReference>
<sequence>MSVTNGISDALRWLANELGLHTMSSAGRDVYIIILARYLRLMAYGAVALILALYFEELGFSDAQIGLFMTLTLLGDVCISLLLTLIADALGRRRTLFLGALSMAVSGAVFALTSNYIALLVAAIIGVISPTGNEIGPFRAIEESTLAHLVPEEKRSDVFTWYVVLAVLGTSSGLIIGGVSVDKMQAFEGWTELDAYRAMFWIYTALGCVKALMTLFLSGRCEHGVDKDQAEGGEREPLMNGHGGSNNSSPPPSPVAKDKAKWWEVFSQISKPTRWTLLKLCSIFFLDSLGSGMVPFSLINFYMERKFKLDKGNLGGIMSATWFISTLGNIWSASLAKRVGLIQAMVATHLPSSIFLALLPAPPQLSFTICLLVARAVLNSMDQAPRSAFLSTVVLPQERTAVMGVVNILKTLSQSAGPWATGLLAGHGHFWVAFVAAGSLKGIYDLLLLALFAGRVHQPPETGLAGQTDADAVEPPGDSSGAPETNPDIPADESDAGVTSARITSEAEDGAVARSPFGPAGVTGGGSDCARGIAAGRTGRAVVFDGVSLGRLCRIRKGRPGPCMTEPRGCRVGTSVVIRARIAPRNNSHLSHSHCSFAAVHRLGVFYLCMWLQSLPTLLWLACSLTILLSPPSRSGWLHLRVSALRVVPDTVQDINPNLVQLSAYPVVPLAVDSPAFCSSLGTKPASFHFQHCRTSPIGAPKMAAALPTRRPRILYLDAYDSFSNNVIAQVEQSIDAEIVKCYIDSDPDAWTVPEASKAHAASPAAFIDYAETFDAVIAGPGPGSAKRDEDVGWTKVLWKLQNDHVLPVLGICLGFQSMCLAFGASIDKLAEPRHGLVANILNNGSSIFSGTKQLCATRYHSLHVVLHHRIQAKKAVRYPAELWEPTETCPELQPLAWDFDNKQNGAILMAARHTTKPFWGVQFHPESVCTNDEGARIIKNWWAEASSWNRKRNLAALLNTKFTQHIAVGGTSQPKLSSIEALAMRLVLGNAASHATVLDVQCATTGSGRLTVSDVVGLFDSRGESIVLESGLHQDLRPMDAGTGRHSIIGLIIPGETMRLHYYTQTHVMELRDGYDQIVQKWHTQDPWQWIRGVMSHLRSMLGQKPKTTTWAPFWGGLMGYASYEAGLETINIHSKQEAECPDICFAYITRSVVIDHQLKKLYVQSIRSTDDQSWVGRKSLESTPNPTPLPKPNPFEHQDTTLSTYLASCTRSVVNYEKYCASVISCQKHIADGQSYELCLTNTNNIRARRPRICRLSKPEDNELSWKLYKRLTARNTAPFSAYMRVHNVHILSSSPERCISWDRQQTAQCRPMKGTVAKALGFTAADAHNILSTPKERAENLMIVDLVRHQLHGVYGAGNVHVNQLMQVEEYATVWQLASVVEGIPFSITSRQLQTPDNSWVDNKDSASAPTPTLHSQDTEQLLGFDAFTQSLPACSMTGAPKKRSCELLRDLENGQHRSIYSGVLGYLDIGGGGDFSVVTRTAVKIDAPNPASAVEDVWSIGAGGAVTALSDPQSEYDEMLAKFSSTAAAFEEDSGIEEMEKETDLRGIWSRLMEVEEADDGEDGVLPSAPLLLRTLQDFQAGLLSGVTFLLGTGFVAAGEDLVGPPTPLCCPVTTQEEASARLAFHFAKQRARVLGDPTVRYMKVVERSSANANDEDIISIARWHYYPTGYNFTRDIHWETHNDPAADLVPKGFNIALHNHILTRRDAARSEWMAAGEPCWVLMHMVTHPRHRGKGAAGMLIRWGIDQAERDGVPTYLEAGVMGRPIYERYGFAQMGELLEVDLREGGGDGVFVMCKMGYFPQRRRIGV</sequence>
<dbReference type="InterPro" id="IPR000182">
    <property type="entry name" value="GNAT_dom"/>
</dbReference>
<evidence type="ECO:0000256" key="8">
    <source>
        <dbReference type="SAM" id="MobiDB-lite"/>
    </source>
</evidence>
<feature type="region of interest" description="Disordered" evidence="8">
    <location>
        <begin position="226"/>
        <end position="256"/>
    </location>
</feature>
<feature type="domain" description="N-acetyltransferase" evidence="11">
    <location>
        <begin position="1661"/>
        <end position="1804"/>
    </location>
</feature>
<dbReference type="InterPro" id="IPR020846">
    <property type="entry name" value="MFS_dom"/>
</dbReference>
<accession>A0A9P4UAT7</accession>
<dbReference type="InterPro" id="IPR017926">
    <property type="entry name" value="GATASE"/>
</dbReference>
<feature type="transmembrane region" description="Helical" evidence="9">
    <location>
        <begin position="314"/>
        <end position="334"/>
    </location>
</feature>
<dbReference type="GO" id="GO:0022857">
    <property type="term" value="F:transmembrane transporter activity"/>
    <property type="evidence" value="ECO:0007669"/>
    <property type="project" value="InterPro"/>
</dbReference>
<dbReference type="Gene3D" id="1.20.1250.20">
    <property type="entry name" value="MFS general substrate transporter like domains"/>
    <property type="match status" value="1"/>
</dbReference>
<dbReference type="Pfam" id="PF07690">
    <property type="entry name" value="MFS_1"/>
    <property type="match status" value="2"/>
</dbReference>
<feature type="domain" description="Major facilitator superfamily (MFS) profile" evidence="10">
    <location>
        <begin position="29"/>
        <end position="456"/>
    </location>
</feature>
<evidence type="ECO:0000256" key="2">
    <source>
        <dbReference type="ARBA" id="ARBA00004141"/>
    </source>
</evidence>
<dbReference type="Gene3D" id="3.40.50.880">
    <property type="match status" value="1"/>
</dbReference>
<dbReference type="GO" id="GO:0046820">
    <property type="term" value="F:4-amino-4-deoxychorismate synthase activity"/>
    <property type="evidence" value="ECO:0007669"/>
    <property type="project" value="UniProtKB-EC"/>
</dbReference>
<dbReference type="CDD" id="cd17325">
    <property type="entry name" value="MFS_MdtG_SLC18_like"/>
    <property type="match status" value="1"/>
</dbReference>
<dbReference type="SUPFAM" id="SSF103473">
    <property type="entry name" value="MFS general substrate transporter"/>
    <property type="match status" value="1"/>
</dbReference>
<evidence type="ECO:0000259" key="10">
    <source>
        <dbReference type="PROSITE" id="PS50850"/>
    </source>
</evidence>
<comment type="pathway">
    <text evidence="3">Cofactor biosynthesis; tetrahydrofolate biosynthesis; 4-aminobenzoate from chorismate: step 1/2.</text>
</comment>
<dbReference type="InterPro" id="IPR005801">
    <property type="entry name" value="ADC_synthase"/>
</dbReference>
<organism evidence="12 13">
    <name type="scientific">Karstenula rhodostoma CBS 690.94</name>
    <dbReference type="NCBI Taxonomy" id="1392251"/>
    <lineage>
        <taxon>Eukaryota</taxon>
        <taxon>Fungi</taxon>
        <taxon>Dikarya</taxon>
        <taxon>Ascomycota</taxon>
        <taxon>Pezizomycotina</taxon>
        <taxon>Dothideomycetes</taxon>
        <taxon>Pleosporomycetidae</taxon>
        <taxon>Pleosporales</taxon>
        <taxon>Massarineae</taxon>
        <taxon>Didymosphaeriaceae</taxon>
        <taxon>Karstenula</taxon>
    </lineage>
</organism>
<feature type="transmembrane region" description="Helical" evidence="9">
    <location>
        <begin position="67"/>
        <end position="86"/>
    </location>
</feature>
<feature type="transmembrane region" description="Helical" evidence="9">
    <location>
        <begin position="277"/>
        <end position="302"/>
    </location>
</feature>
<dbReference type="Pfam" id="PF00583">
    <property type="entry name" value="Acetyltransf_1"/>
    <property type="match status" value="1"/>
</dbReference>
<dbReference type="NCBIfam" id="TIGR01823">
    <property type="entry name" value="PabB-fungal"/>
    <property type="match status" value="1"/>
</dbReference>
<dbReference type="PRINTS" id="PR00096">
    <property type="entry name" value="GATASE"/>
</dbReference>
<dbReference type="InterPro" id="IPR006221">
    <property type="entry name" value="TrpG/PapA_dom"/>
</dbReference>
<feature type="region of interest" description="Disordered" evidence="8">
    <location>
        <begin position="1176"/>
        <end position="1196"/>
    </location>
</feature>
<dbReference type="CDD" id="cd01743">
    <property type="entry name" value="GATase1_Anthranilate_Synthase"/>
    <property type="match status" value="1"/>
</dbReference>
<dbReference type="InterPro" id="IPR010117">
    <property type="entry name" value="PabB_fungal"/>
</dbReference>
<dbReference type="InterPro" id="IPR036259">
    <property type="entry name" value="MFS_trans_sf"/>
</dbReference>
<keyword evidence="9" id="KW-1133">Transmembrane helix</keyword>
<feature type="transmembrane region" description="Helical" evidence="9">
    <location>
        <begin position="159"/>
        <end position="179"/>
    </location>
</feature>
<dbReference type="PROSITE" id="PS51273">
    <property type="entry name" value="GATASE_TYPE_1"/>
    <property type="match status" value="1"/>
</dbReference>
<dbReference type="PANTHER" id="PTHR23520:SF5">
    <property type="entry name" value="TRANSPORTER, PUTATIVE (AFU_ORTHOLOGUE AFUA_3G04000)-RELATED"/>
    <property type="match status" value="1"/>
</dbReference>
<comment type="subcellular location">
    <subcellularLocation>
        <location evidence="2">Membrane</location>
        <topology evidence="2">Multi-pass membrane protein</topology>
    </subcellularLocation>
</comment>
<dbReference type="InterPro" id="IPR016181">
    <property type="entry name" value="Acyl_CoA_acyltransferase"/>
</dbReference>
<keyword evidence="9" id="KW-0812">Transmembrane</keyword>
<evidence type="ECO:0000256" key="9">
    <source>
        <dbReference type="SAM" id="Phobius"/>
    </source>
</evidence>
<evidence type="ECO:0000256" key="1">
    <source>
        <dbReference type="ARBA" id="ARBA00001000"/>
    </source>
</evidence>
<dbReference type="Pfam" id="PF04715">
    <property type="entry name" value="Anth_synt_I_N"/>
    <property type="match status" value="1"/>
</dbReference>
<dbReference type="PANTHER" id="PTHR23520">
    <property type="entry name" value="TRANSPORTER, PUTATIVE (AFU_ORTHOLOGUE AFUA_3G04000)-RELATED"/>
    <property type="match status" value="1"/>
</dbReference>
<comment type="caution">
    <text evidence="12">The sequence shown here is derived from an EMBL/GenBank/DDBJ whole genome shotgun (WGS) entry which is preliminary data.</text>
</comment>
<dbReference type="SUPFAM" id="SSF56322">
    <property type="entry name" value="ADC synthase"/>
    <property type="match status" value="1"/>
</dbReference>
<dbReference type="SUPFAM" id="SSF52317">
    <property type="entry name" value="Class I glutamine amidotransferase-like"/>
    <property type="match status" value="1"/>
</dbReference>
<dbReference type="GO" id="GO:0016747">
    <property type="term" value="F:acyltransferase activity, transferring groups other than amino-acyl groups"/>
    <property type="evidence" value="ECO:0007669"/>
    <property type="project" value="InterPro"/>
</dbReference>
<dbReference type="InterPro" id="IPR029062">
    <property type="entry name" value="Class_I_gatase-like"/>
</dbReference>
<dbReference type="PROSITE" id="PS50850">
    <property type="entry name" value="MFS"/>
    <property type="match status" value="1"/>
</dbReference>
<keyword evidence="5" id="KW-0315">Glutamine amidotransferase</keyword>
<evidence type="ECO:0000259" key="11">
    <source>
        <dbReference type="PROSITE" id="PS51186"/>
    </source>
</evidence>
<evidence type="ECO:0000256" key="5">
    <source>
        <dbReference type="ARBA" id="ARBA00022962"/>
    </source>
</evidence>
<dbReference type="GO" id="GO:0000329">
    <property type="term" value="C:fungal-type vacuole membrane"/>
    <property type="evidence" value="ECO:0007669"/>
    <property type="project" value="TreeGrafter"/>
</dbReference>
<evidence type="ECO:0000256" key="3">
    <source>
        <dbReference type="ARBA" id="ARBA00005009"/>
    </source>
</evidence>
<gene>
    <name evidence="12" type="ORF">P171DRAFT_473826</name>
</gene>
<evidence type="ECO:0000313" key="13">
    <source>
        <dbReference type="Proteomes" id="UP000799764"/>
    </source>
</evidence>
<protein>
    <recommendedName>
        <fullName evidence="7">p-aminobenzoic acid synthase</fullName>
    </recommendedName>
    <alternativeName>
        <fullName evidence="6">Para-aminobenzoate synthase</fullName>
    </alternativeName>
</protein>
<evidence type="ECO:0000256" key="6">
    <source>
        <dbReference type="ARBA" id="ARBA00031329"/>
    </source>
</evidence>
<keyword evidence="4" id="KW-0289">Folate biosynthesis</keyword>
<evidence type="ECO:0000256" key="4">
    <source>
        <dbReference type="ARBA" id="ARBA00022909"/>
    </source>
</evidence>
<feature type="region of interest" description="Disordered" evidence="8">
    <location>
        <begin position="1398"/>
        <end position="1418"/>
    </location>
</feature>
<keyword evidence="13" id="KW-1185">Reference proteome</keyword>
<evidence type="ECO:0000313" key="12">
    <source>
        <dbReference type="EMBL" id="KAF2443585.1"/>
    </source>
</evidence>
<feature type="compositionally biased region" description="Basic and acidic residues" evidence="8">
    <location>
        <begin position="226"/>
        <end position="237"/>
    </location>
</feature>
<feature type="transmembrane region" description="Helical" evidence="9">
    <location>
        <begin position="30"/>
        <end position="55"/>
    </location>
</feature>
<dbReference type="OrthoDB" id="64220at2759"/>
<dbReference type="SUPFAM" id="SSF55729">
    <property type="entry name" value="Acyl-CoA N-acyltransferases (Nat)"/>
    <property type="match status" value="1"/>
</dbReference>
<dbReference type="InterPro" id="IPR011701">
    <property type="entry name" value="MFS"/>
</dbReference>
<name>A0A9P4UAT7_9PLEO</name>
<reference evidence="12" key="1">
    <citation type="journal article" date="2020" name="Stud. Mycol.">
        <title>101 Dothideomycetes genomes: a test case for predicting lifestyles and emergence of pathogens.</title>
        <authorList>
            <person name="Haridas S."/>
            <person name="Albert R."/>
            <person name="Binder M."/>
            <person name="Bloem J."/>
            <person name="Labutti K."/>
            <person name="Salamov A."/>
            <person name="Andreopoulos B."/>
            <person name="Baker S."/>
            <person name="Barry K."/>
            <person name="Bills G."/>
            <person name="Bluhm B."/>
            <person name="Cannon C."/>
            <person name="Castanera R."/>
            <person name="Culley D."/>
            <person name="Daum C."/>
            <person name="Ezra D."/>
            <person name="Gonzalez J."/>
            <person name="Henrissat B."/>
            <person name="Kuo A."/>
            <person name="Liang C."/>
            <person name="Lipzen A."/>
            <person name="Lutzoni F."/>
            <person name="Magnuson J."/>
            <person name="Mondo S."/>
            <person name="Nolan M."/>
            <person name="Ohm R."/>
            <person name="Pangilinan J."/>
            <person name="Park H.-J."/>
            <person name="Ramirez L."/>
            <person name="Alfaro M."/>
            <person name="Sun H."/>
            <person name="Tritt A."/>
            <person name="Yoshinaga Y."/>
            <person name="Zwiers L.-H."/>
            <person name="Turgeon B."/>
            <person name="Goodwin S."/>
            <person name="Spatafora J."/>
            <person name="Crous P."/>
            <person name="Grigoriev I."/>
        </authorList>
    </citation>
    <scope>NUCLEOTIDE SEQUENCE</scope>
    <source>
        <strain evidence="12">CBS 690.94</strain>
    </source>
</reference>
<dbReference type="GO" id="GO:0046656">
    <property type="term" value="P:folic acid biosynthetic process"/>
    <property type="evidence" value="ECO:0007669"/>
    <property type="project" value="UniProtKB-KW"/>
</dbReference>
<dbReference type="InterPro" id="IPR015890">
    <property type="entry name" value="Chorismate_C"/>
</dbReference>
<dbReference type="Pfam" id="PF00117">
    <property type="entry name" value="GATase"/>
    <property type="match status" value="1"/>
</dbReference>
<dbReference type="PROSITE" id="PS51186">
    <property type="entry name" value="GNAT"/>
    <property type="match status" value="1"/>
</dbReference>
<dbReference type="CDD" id="cd04301">
    <property type="entry name" value="NAT_SF"/>
    <property type="match status" value="1"/>
</dbReference>
<feature type="transmembrane region" description="Helical" evidence="9">
    <location>
        <begin position="200"/>
        <end position="218"/>
    </location>
</feature>
<evidence type="ECO:0000256" key="7">
    <source>
        <dbReference type="ARBA" id="ARBA00031904"/>
    </source>
</evidence>
<comment type="catalytic activity">
    <reaction evidence="1">
        <text>chorismate + L-glutamine = 4-amino-4-deoxychorismate + L-glutamate</text>
        <dbReference type="Rhea" id="RHEA:11672"/>
        <dbReference type="ChEBI" id="CHEBI:29748"/>
        <dbReference type="ChEBI" id="CHEBI:29985"/>
        <dbReference type="ChEBI" id="CHEBI:58359"/>
        <dbReference type="ChEBI" id="CHEBI:58406"/>
        <dbReference type="EC" id="2.6.1.85"/>
    </reaction>
</comment>
<dbReference type="Gene3D" id="3.60.120.10">
    <property type="entry name" value="Anthranilate synthase"/>
    <property type="match status" value="1"/>
</dbReference>
<dbReference type="InterPro" id="IPR006805">
    <property type="entry name" value="Anth_synth_I_N"/>
</dbReference>
<keyword evidence="9" id="KW-0472">Membrane</keyword>
<dbReference type="Gene3D" id="3.40.630.30">
    <property type="match status" value="1"/>
</dbReference>
<dbReference type="Pfam" id="PF00425">
    <property type="entry name" value="Chorismate_bind"/>
    <property type="match status" value="2"/>
</dbReference>
<dbReference type="EMBL" id="MU001502">
    <property type="protein sequence ID" value="KAF2443585.1"/>
    <property type="molecule type" value="Genomic_DNA"/>
</dbReference>
<feature type="transmembrane region" description="Helical" evidence="9">
    <location>
        <begin position="98"/>
        <end position="128"/>
    </location>
</feature>